<proteinExistence type="predicted"/>
<sequence>MEGGVSREREEENDKTEEERRGGVEFLPLMEERAPESAATATNSTTPTQCRPSPSLQLPSASSAAASSSRQPLPQIGNSRIHFPFVDSLRLELFFVRCPPSMADILPILRDNSVDDNLNKTVSIRFSLLALRDLIVHHLEWNRFH</sequence>
<feature type="compositionally biased region" description="Basic and acidic residues" evidence="1">
    <location>
        <begin position="1"/>
        <end position="23"/>
    </location>
</feature>
<gene>
    <name evidence="2" type="ORF">H0235_000999</name>
</gene>
<evidence type="ECO:0000313" key="2">
    <source>
        <dbReference type="EMBL" id="KAF7438608.1"/>
    </source>
</evidence>
<accession>A0A834PF89</accession>
<keyword evidence="3" id="KW-1185">Reference proteome</keyword>
<reference evidence="2" key="1">
    <citation type="journal article" date="2020" name="G3 (Bethesda)">
        <title>High-Quality Assemblies for Three Invasive Social Wasps from the &lt;i&gt;Vespula&lt;/i&gt; Genus.</title>
        <authorList>
            <person name="Harrop T.W.R."/>
            <person name="Guhlin J."/>
            <person name="McLaughlin G.M."/>
            <person name="Permina E."/>
            <person name="Stockwell P."/>
            <person name="Gilligan J."/>
            <person name="Le Lec M.F."/>
            <person name="Gruber M.A.M."/>
            <person name="Quinn O."/>
            <person name="Lovegrove M."/>
            <person name="Duncan E.J."/>
            <person name="Remnant E.J."/>
            <person name="Van Eeckhoven J."/>
            <person name="Graham B."/>
            <person name="Knapp R.A."/>
            <person name="Langford K.W."/>
            <person name="Kronenberg Z."/>
            <person name="Press M.O."/>
            <person name="Eacker S.M."/>
            <person name="Wilson-Rankin E.E."/>
            <person name="Purcell J."/>
            <person name="Lester P.J."/>
            <person name="Dearden P.K."/>
        </authorList>
    </citation>
    <scope>NUCLEOTIDE SEQUENCE</scope>
    <source>
        <strain evidence="2">Volc-1</strain>
    </source>
</reference>
<protein>
    <submittedName>
        <fullName evidence="2">Uncharacterized protein</fullName>
    </submittedName>
</protein>
<evidence type="ECO:0000256" key="1">
    <source>
        <dbReference type="SAM" id="MobiDB-lite"/>
    </source>
</evidence>
<feature type="compositionally biased region" description="Low complexity" evidence="1">
    <location>
        <begin position="36"/>
        <end position="75"/>
    </location>
</feature>
<feature type="region of interest" description="Disordered" evidence="1">
    <location>
        <begin position="1"/>
        <end position="77"/>
    </location>
</feature>
<dbReference type="Proteomes" id="UP000600918">
    <property type="component" value="Unassembled WGS sequence"/>
</dbReference>
<comment type="caution">
    <text evidence="2">The sequence shown here is derived from an EMBL/GenBank/DDBJ whole genome shotgun (WGS) entry which is preliminary data.</text>
</comment>
<organism evidence="2 3">
    <name type="scientific">Vespula pensylvanica</name>
    <name type="common">Western yellow jacket</name>
    <name type="synonym">Wasp</name>
    <dbReference type="NCBI Taxonomy" id="30213"/>
    <lineage>
        <taxon>Eukaryota</taxon>
        <taxon>Metazoa</taxon>
        <taxon>Ecdysozoa</taxon>
        <taxon>Arthropoda</taxon>
        <taxon>Hexapoda</taxon>
        <taxon>Insecta</taxon>
        <taxon>Pterygota</taxon>
        <taxon>Neoptera</taxon>
        <taxon>Endopterygota</taxon>
        <taxon>Hymenoptera</taxon>
        <taxon>Apocrita</taxon>
        <taxon>Aculeata</taxon>
        <taxon>Vespoidea</taxon>
        <taxon>Vespidae</taxon>
        <taxon>Vespinae</taxon>
        <taxon>Vespula</taxon>
    </lineage>
</organism>
<dbReference type="AlphaFoldDB" id="A0A834PF89"/>
<dbReference type="EMBL" id="JACSDY010000001">
    <property type="protein sequence ID" value="KAF7438608.1"/>
    <property type="molecule type" value="Genomic_DNA"/>
</dbReference>
<evidence type="ECO:0000313" key="3">
    <source>
        <dbReference type="Proteomes" id="UP000600918"/>
    </source>
</evidence>
<name>A0A834PF89_VESPE</name>